<comment type="subcellular location">
    <subcellularLocation>
        <location evidence="2">Cytoplasm</location>
    </subcellularLocation>
    <subcellularLocation>
        <location evidence="1">Nucleus</location>
    </subcellularLocation>
</comment>
<evidence type="ECO:0000259" key="16">
    <source>
        <dbReference type="PROSITE" id="PS50056"/>
    </source>
</evidence>
<keyword evidence="18" id="KW-1185">Reference proteome</keyword>
<dbReference type="InterPro" id="IPR000387">
    <property type="entry name" value="Tyr_Pase_dom"/>
</dbReference>
<evidence type="ECO:0000256" key="2">
    <source>
        <dbReference type="ARBA" id="ARBA00004496"/>
    </source>
</evidence>
<dbReference type="GO" id="GO:0005730">
    <property type="term" value="C:nucleolus"/>
    <property type="evidence" value="ECO:0007669"/>
    <property type="project" value="UniProtKB-ARBA"/>
</dbReference>
<dbReference type="Proteomes" id="UP001303889">
    <property type="component" value="Unassembled WGS sequence"/>
</dbReference>
<keyword evidence="6" id="KW-0597">Phosphoprotein</keyword>
<dbReference type="PANTHER" id="PTHR23339">
    <property type="entry name" value="TYROSINE SPECIFIC PROTEIN PHOSPHATASE AND DUAL SPECIFICITY PROTEIN PHOSPHATASE"/>
    <property type="match status" value="1"/>
</dbReference>
<organism evidence="17 18">
    <name type="scientific">Staphylotrichum tortipilum</name>
    <dbReference type="NCBI Taxonomy" id="2831512"/>
    <lineage>
        <taxon>Eukaryota</taxon>
        <taxon>Fungi</taxon>
        <taxon>Dikarya</taxon>
        <taxon>Ascomycota</taxon>
        <taxon>Pezizomycotina</taxon>
        <taxon>Sordariomycetes</taxon>
        <taxon>Sordariomycetidae</taxon>
        <taxon>Sordariales</taxon>
        <taxon>Chaetomiaceae</taxon>
        <taxon>Staphylotrichum</taxon>
    </lineage>
</organism>
<keyword evidence="12" id="KW-0469">Meiosis</keyword>
<evidence type="ECO:0000256" key="4">
    <source>
        <dbReference type="ARBA" id="ARBA00013064"/>
    </source>
</evidence>
<feature type="compositionally biased region" description="Basic and acidic residues" evidence="14">
    <location>
        <begin position="524"/>
        <end position="534"/>
    </location>
</feature>
<evidence type="ECO:0000259" key="15">
    <source>
        <dbReference type="PROSITE" id="PS50054"/>
    </source>
</evidence>
<dbReference type="CDD" id="cd14499">
    <property type="entry name" value="CDC14_C"/>
    <property type="match status" value="1"/>
</dbReference>
<dbReference type="FunFam" id="3.90.190.10:FF:000038">
    <property type="entry name" value="Tyrosine-protein phosphatase CDC14"/>
    <property type="match status" value="1"/>
</dbReference>
<feature type="region of interest" description="Disordered" evidence="14">
    <location>
        <begin position="602"/>
        <end position="654"/>
    </location>
</feature>
<evidence type="ECO:0000256" key="10">
    <source>
        <dbReference type="ARBA" id="ARBA00022912"/>
    </source>
</evidence>
<dbReference type="GO" id="GO:0005737">
    <property type="term" value="C:cytoplasm"/>
    <property type="evidence" value="ECO:0007669"/>
    <property type="project" value="UniProtKB-SubCell"/>
</dbReference>
<dbReference type="Pfam" id="PF00782">
    <property type="entry name" value="DSPc"/>
    <property type="match status" value="1"/>
</dbReference>
<dbReference type="SUPFAM" id="SSF52799">
    <property type="entry name" value="(Phosphotyrosine protein) phosphatases II"/>
    <property type="match status" value="2"/>
</dbReference>
<dbReference type="PROSITE" id="PS50056">
    <property type="entry name" value="TYR_PHOSPHATASE_2"/>
    <property type="match status" value="1"/>
</dbReference>
<dbReference type="InterPro" id="IPR016130">
    <property type="entry name" value="Tyr_Pase_AS"/>
</dbReference>
<evidence type="ECO:0000256" key="12">
    <source>
        <dbReference type="ARBA" id="ARBA00023254"/>
    </source>
</evidence>
<dbReference type="GO" id="GO:0051321">
    <property type="term" value="P:meiotic cell cycle"/>
    <property type="evidence" value="ECO:0007669"/>
    <property type="project" value="UniProtKB-KW"/>
</dbReference>
<dbReference type="Gene3D" id="3.90.190.10">
    <property type="entry name" value="Protein tyrosine phosphatase superfamily"/>
    <property type="match status" value="2"/>
</dbReference>
<keyword evidence="5" id="KW-0963">Cytoplasm</keyword>
<dbReference type="SMART" id="SM00195">
    <property type="entry name" value="DSPc"/>
    <property type="match status" value="1"/>
</dbReference>
<feature type="domain" description="Tyrosine specific protein phosphatases" evidence="16">
    <location>
        <begin position="312"/>
        <end position="378"/>
    </location>
</feature>
<dbReference type="GO" id="GO:0005816">
    <property type="term" value="C:spindle pole body"/>
    <property type="evidence" value="ECO:0007669"/>
    <property type="project" value="UniProtKB-ARBA"/>
</dbReference>
<dbReference type="InterPro" id="IPR050561">
    <property type="entry name" value="PTP"/>
</dbReference>
<feature type="compositionally biased region" description="Polar residues" evidence="14">
    <location>
        <begin position="410"/>
        <end position="420"/>
    </location>
</feature>
<evidence type="ECO:0000256" key="3">
    <source>
        <dbReference type="ARBA" id="ARBA00007315"/>
    </source>
</evidence>
<dbReference type="InterPro" id="IPR020422">
    <property type="entry name" value="TYR_PHOSPHATASE_DUAL_dom"/>
</dbReference>
<dbReference type="GO" id="GO:0000278">
    <property type="term" value="P:mitotic cell cycle"/>
    <property type="evidence" value="ECO:0007669"/>
    <property type="project" value="UniProtKB-ARBA"/>
</dbReference>
<keyword evidence="13" id="KW-0131">Cell cycle</keyword>
<dbReference type="InterPro" id="IPR029021">
    <property type="entry name" value="Prot-tyrosine_phosphatase-like"/>
</dbReference>
<evidence type="ECO:0000256" key="13">
    <source>
        <dbReference type="ARBA" id="ARBA00023306"/>
    </source>
</evidence>
<name>A0AAN6MLF5_9PEZI</name>
<evidence type="ECO:0000313" key="17">
    <source>
        <dbReference type="EMBL" id="KAK3903076.1"/>
    </source>
</evidence>
<gene>
    <name evidence="17" type="ORF">C8A05DRAFT_43631</name>
</gene>
<comment type="similarity">
    <text evidence="3">Belongs to the protein-tyrosine phosphatase family. Non-receptor class CDC14 subfamily.</text>
</comment>
<dbReference type="PROSITE" id="PS00383">
    <property type="entry name" value="TYR_PHOSPHATASE_1"/>
    <property type="match status" value="1"/>
</dbReference>
<dbReference type="InterPro" id="IPR044506">
    <property type="entry name" value="CDC14_C"/>
</dbReference>
<reference evidence="17" key="1">
    <citation type="journal article" date="2023" name="Mol. Phylogenet. Evol.">
        <title>Genome-scale phylogeny and comparative genomics of the fungal order Sordariales.</title>
        <authorList>
            <person name="Hensen N."/>
            <person name="Bonometti L."/>
            <person name="Westerberg I."/>
            <person name="Brannstrom I.O."/>
            <person name="Guillou S."/>
            <person name="Cros-Aarteil S."/>
            <person name="Calhoun S."/>
            <person name="Haridas S."/>
            <person name="Kuo A."/>
            <person name="Mondo S."/>
            <person name="Pangilinan J."/>
            <person name="Riley R."/>
            <person name="LaButti K."/>
            <person name="Andreopoulos B."/>
            <person name="Lipzen A."/>
            <person name="Chen C."/>
            <person name="Yan M."/>
            <person name="Daum C."/>
            <person name="Ng V."/>
            <person name="Clum A."/>
            <person name="Steindorff A."/>
            <person name="Ohm R.A."/>
            <person name="Martin F."/>
            <person name="Silar P."/>
            <person name="Natvig D.O."/>
            <person name="Lalanne C."/>
            <person name="Gautier V."/>
            <person name="Ament-Velasquez S.L."/>
            <person name="Kruys A."/>
            <person name="Hutchinson M.I."/>
            <person name="Powell A.J."/>
            <person name="Barry K."/>
            <person name="Miller A.N."/>
            <person name="Grigoriev I.V."/>
            <person name="Debuchy R."/>
            <person name="Gladieux P."/>
            <person name="Hiltunen Thoren M."/>
            <person name="Johannesson H."/>
        </authorList>
    </citation>
    <scope>NUCLEOTIDE SEQUENCE</scope>
    <source>
        <strain evidence="17">CBS 103.79</strain>
    </source>
</reference>
<dbReference type="SMART" id="SM00404">
    <property type="entry name" value="PTPc_motif"/>
    <property type="match status" value="1"/>
</dbReference>
<evidence type="ECO:0000256" key="5">
    <source>
        <dbReference type="ARBA" id="ARBA00022490"/>
    </source>
</evidence>
<keyword evidence="11" id="KW-0539">Nucleus</keyword>
<evidence type="ECO:0000256" key="11">
    <source>
        <dbReference type="ARBA" id="ARBA00023242"/>
    </source>
</evidence>
<accession>A0AAN6MLF5</accession>
<keyword evidence="10" id="KW-0904">Protein phosphatase</keyword>
<comment type="caution">
    <text evidence="17">The sequence shown here is derived from an EMBL/GenBank/DDBJ whole genome shotgun (WGS) entry which is preliminary data.</text>
</comment>
<dbReference type="InterPro" id="IPR000340">
    <property type="entry name" value="Dual-sp_phosphatase_cat-dom"/>
</dbReference>
<feature type="compositionally biased region" description="Basic and acidic residues" evidence="14">
    <location>
        <begin position="506"/>
        <end position="515"/>
    </location>
</feature>
<sequence>MAPSARHPSNLGQIIEYIPDRLYLAAYVETPDANTIFPYPDPTPRSPSKRSQRSLESPASTPRQKQPFYFTVDDTLLYNAFHHDFGPLHIGHLYRFALQFHEILGAKENKDRPIVFWSRADPRSRANASCLLACYMVLIQSWPPHLALAPVAQVDPPLMPFRDAGYSQADYGITVQDVVYGVWKAKEEGCCVLENFDLDEYERFERVEQGDFNWITPHFLAFASPQSTPSARTIEGTDAWLALPKTLDEVDMHPTLAQPFKNVLNHFTERSIGLVVRLNSVLYDSSYFEALGIQHIDMIFEDGTCPPLSMVRKFIRMAHEMITVKKKGIAVHCKAGLGRTGCLIGAYLIYRHGFTANEIISYMRFMRPGMVVGPQQHWLHLNQGTFREWWVEERLERKLRKEAALAAAASQSNGNHQPSTPIRAMQKAHLGRSASKNGTSTPPNKGSARTPLGEIEQDRAHDNTIGVQEDYLPAPTPGQPRKNQRGGSDRHHPYSRSTSAVPTVEEEPRTERDAQEPTSVRRSRGNESDEERNLRMRQHQQRKASASVSPDRRERAVSHQVTTAAYQLIDNDASNDIENMGMANAKTKSYDQVQRATSASGVLAKVRGSSSSPKRPAASGAVREAGVRKTSGRVGSVGNVSPTASAARKLSGAC</sequence>
<dbReference type="CDD" id="cd17657">
    <property type="entry name" value="CDC14_N"/>
    <property type="match status" value="1"/>
</dbReference>
<feature type="region of interest" description="Disordered" evidence="14">
    <location>
        <begin position="35"/>
        <end position="65"/>
    </location>
</feature>
<feature type="compositionally biased region" description="Polar residues" evidence="14">
    <location>
        <begin position="434"/>
        <end position="444"/>
    </location>
</feature>
<evidence type="ECO:0000256" key="1">
    <source>
        <dbReference type="ARBA" id="ARBA00004123"/>
    </source>
</evidence>
<feature type="region of interest" description="Disordered" evidence="14">
    <location>
        <begin position="406"/>
        <end position="560"/>
    </location>
</feature>
<proteinExistence type="inferred from homology"/>
<dbReference type="InterPro" id="IPR003595">
    <property type="entry name" value="Tyr_Pase_cat"/>
</dbReference>
<evidence type="ECO:0000256" key="9">
    <source>
        <dbReference type="ARBA" id="ARBA00022801"/>
    </source>
</evidence>
<evidence type="ECO:0000256" key="7">
    <source>
        <dbReference type="ARBA" id="ARBA00022618"/>
    </source>
</evidence>
<feature type="domain" description="Tyrosine-protein phosphatase" evidence="15">
    <location>
        <begin position="211"/>
        <end position="392"/>
    </location>
</feature>
<dbReference type="EC" id="3.1.3.48" evidence="4"/>
<dbReference type="AlphaFoldDB" id="A0AAN6MLF5"/>
<dbReference type="GO" id="GO:0051301">
    <property type="term" value="P:cell division"/>
    <property type="evidence" value="ECO:0007669"/>
    <property type="project" value="UniProtKB-KW"/>
</dbReference>
<dbReference type="PROSITE" id="PS50054">
    <property type="entry name" value="TYR_PHOSPHATASE_DUAL"/>
    <property type="match status" value="1"/>
</dbReference>
<evidence type="ECO:0000256" key="8">
    <source>
        <dbReference type="ARBA" id="ARBA00022776"/>
    </source>
</evidence>
<dbReference type="InterPro" id="IPR029260">
    <property type="entry name" value="DSPn"/>
</dbReference>
<evidence type="ECO:0000256" key="14">
    <source>
        <dbReference type="SAM" id="MobiDB-lite"/>
    </source>
</evidence>
<keyword evidence="7" id="KW-0132">Cell division</keyword>
<evidence type="ECO:0000313" key="18">
    <source>
        <dbReference type="Proteomes" id="UP001303889"/>
    </source>
</evidence>
<dbReference type="GO" id="GO:0007096">
    <property type="term" value="P:regulation of exit from mitosis"/>
    <property type="evidence" value="ECO:0007669"/>
    <property type="project" value="UniProtKB-ARBA"/>
</dbReference>
<dbReference type="GO" id="GO:0033554">
    <property type="term" value="P:cellular response to stress"/>
    <property type="evidence" value="ECO:0007669"/>
    <property type="project" value="UniProtKB-ARBA"/>
</dbReference>
<evidence type="ECO:0000256" key="6">
    <source>
        <dbReference type="ARBA" id="ARBA00022553"/>
    </source>
</evidence>
<dbReference type="EMBL" id="MU855470">
    <property type="protein sequence ID" value="KAK3903076.1"/>
    <property type="molecule type" value="Genomic_DNA"/>
</dbReference>
<dbReference type="Pfam" id="PF14671">
    <property type="entry name" value="DSPn"/>
    <property type="match status" value="1"/>
</dbReference>
<keyword evidence="8" id="KW-0498">Mitosis</keyword>
<reference evidence="17" key="2">
    <citation type="submission" date="2023-05" db="EMBL/GenBank/DDBJ databases">
        <authorList>
            <consortium name="Lawrence Berkeley National Laboratory"/>
            <person name="Steindorff A."/>
            <person name="Hensen N."/>
            <person name="Bonometti L."/>
            <person name="Westerberg I."/>
            <person name="Brannstrom I.O."/>
            <person name="Guillou S."/>
            <person name="Cros-Aarteil S."/>
            <person name="Calhoun S."/>
            <person name="Haridas S."/>
            <person name="Kuo A."/>
            <person name="Mondo S."/>
            <person name="Pangilinan J."/>
            <person name="Riley R."/>
            <person name="Labutti K."/>
            <person name="Andreopoulos B."/>
            <person name="Lipzen A."/>
            <person name="Chen C."/>
            <person name="Yanf M."/>
            <person name="Daum C."/>
            <person name="Ng V."/>
            <person name="Clum A."/>
            <person name="Ohm R."/>
            <person name="Martin F."/>
            <person name="Silar P."/>
            <person name="Natvig D."/>
            <person name="Lalanne C."/>
            <person name="Gautier V."/>
            <person name="Ament-Velasquez S.L."/>
            <person name="Kruys A."/>
            <person name="Hutchinson M.I."/>
            <person name="Powell A.J."/>
            <person name="Barry K."/>
            <person name="Miller A.N."/>
            <person name="Grigoriev I.V."/>
            <person name="Debuchy R."/>
            <person name="Gladieux P."/>
            <person name="Thoren M.H."/>
            <person name="Johannesson H."/>
        </authorList>
    </citation>
    <scope>NUCLEOTIDE SEQUENCE</scope>
    <source>
        <strain evidence="17">CBS 103.79</strain>
    </source>
</reference>
<feature type="compositionally biased region" description="Polar residues" evidence="14">
    <location>
        <begin position="54"/>
        <end position="64"/>
    </location>
</feature>
<keyword evidence="9" id="KW-0378">Hydrolase</keyword>
<dbReference type="GO" id="GO:0004725">
    <property type="term" value="F:protein tyrosine phosphatase activity"/>
    <property type="evidence" value="ECO:0007669"/>
    <property type="project" value="UniProtKB-EC"/>
</dbReference>
<dbReference type="GO" id="GO:0032954">
    <property type="term" value="P:regulation of cytokinetic process"/>
    <property type="evidence" value="ECO:0007669"/>
    <property type="project" value="UniProtKB-ARBA"/>
</dbReference>
<protein>
    <recommendedName>
        <fullName evidence="4">protein-tyrosine-phosphatase</fullName>
        <ecNumber evidence="4">3.1.3.48</ecNumber>
    </recommendedName>
</protein>